<sequence length="406" mass="47175">CLYHLREFRREVFQWNRFNPKWPRAADVMMDPSLAKNVMIDDGSLLGALQYTFAYMYLYPLVISYERLKRRPDKDFIDPLKWYIEQLEPPEKTPDSLYDFFQPHPALSMDLDMNLCTNFLAFPRFPNGLMGGLHSPPSVKKILKALNLHDVQKMEIPDPLAKVHGELFATLVKELAKSTIDLKMKRWTTVNISREEEELLEKADQDQSNFESVCQALFSSSDCSMGLFDAETAADISTGFLRCKHVHSLQKALESRQIEPERVLTTMSKYPEVLFIYLSVVKNSKKGELFDIPIRLDCTNLLEPKTSHEKDRFFGVSMAEREKQRRRLRRKELDDTEEEDATDSKEKSNDTTNEKWYSLLALILREGDPRGDGCGAQTSHYLLIRPLEEGPWFRVGDDRVERLHPK</sequence>
<feature type="non-terminal residue" evidence="3">
    <location>
        <position position="406"/>
    </location>
</feature>
<dbReference type="EMBL" id="JADAQX010001274">
    <property type="protein sequence ID" value="KAF8817887.1"/>
    <property type="molecule type" value="Genomic_DNA"/>
</dbReference>
<evidence type="ECO:0000256" key="1">
    <source>
        <dbReference type="SAM" id="MobiDB-lite"/>
    </source>
</evidence>
<dbReference type="SUPFAM" id="SSF54001">
    <property type="entry name" value="Cysteine proteinases"/>
    <property type="match status" value="1"/>
</dbReference>
<feature type="domain" description="Peptidase C19 ubiquitin carboxyl-terminal hydrolase" evidence="2">
    <location>
        <begin position="190"/>
        <end position="404"/>
    </location>
</feature>
<comment type="caution">
    <text evidence="3">The sequence shown here is derived from an EMBL/GenBank/DDBJ whole genome shotgun (WGS) entry which is preliminary data.</text>
</comment>
<accession>A0ABQ7J445</accession>
<dbReference type="InterPro" id="IPR001394">
    <property type="entry name" value="Peptidase_C19_UCH"/>
</dbReference>
<evidence type="ECO:0000313" key="3">
    <source>
        <dbReference type="EMBL" id="KAF8817887.1"/>
    </source>
</evidence>
<gene>
    <name evidence="3" type="ORF">IE077_003105</name>
</gene>
<name>A0ABQ7J445_9APIC</name>
<evidence type="ECO:0000259" key="2">
    <source>
        <dbReference type="Pfam" id="PF00443"/>
    </source>
</evidence>
<proteinExistence type="predicted"/>
<feature type="region of interest" description="Disordered" evidence="1">
    <location>
        <begin position="325"/>
        <end position="350"/>
    </location>
</feature>
<protein>
    <recommendedName>
        <fullName evidence="2">Peptidase C19 ubiquitin carboxyl-terminal hydrolase domain-containing protein</fullName>
    </recommendedName>
</protein>
<dbReference type="Gene3D" id="3.90.70.10">
    <property type="entry name" value="Cysteine proteinases"/>
    <property type="match status" value="1"/>
</dbReference>
<evidence type="ECO:0000313" key="4">
    <source>
        <dbReference type="Proteomes" id="UP000823046"/>
    </source>
</evidence>
<dbReference type="Proteomes" id="UP000823046">
    <property type="component" value="Unassembled WGS sequence"/>
</dbReference>
<dbReference type="Pfam" id="PF00443">
    <property type="entry name" value="UCH"/>
    <property type="match status" value="1"/>
</dbReference>
<reference evidence="3 4" key="1">
    <citation type="journal article" date="2020" name="bioRxiv">
        <title>Metabolic contributions of an alphaproteobacterial endosymbiont in the apicomplexan Cardiosporidium cionae.</title>
        <authorList>
            <person name="Hunter E.S."/>
            <person name="Paight C.J."/>
            <person name="Lane C.E."/>
        </authorList>
    </citation>
    <scope>NUCLEOTIDE SEQUENCE [LARGE SCALE GENOMIC DNA]</scope>
    <source>
        <strain evidence="3">ESH_2018</strain>
    </source>
</reference>
<keyword evidence="4" id="KW-1185">Reference proteome</keyword>
<feature type="non-terminal residue" evidence="3">
    <location>
        <position position="1"/>
    </location>
</feature>
<organism evidence="3 4">
    <name type="scientific">Cardiosporidium cionae</name>
    <dbReference type="NCBI Taxonomy" id="476202"/>
    <lineage>
        <taxon>Eukaryota</taxon>
        <taxon>Sar</taxon>
        <taxon>Alveolata</taxon>
        <taxon>Apicomplexa</taxon>
        <taxon>Aconoidasida</taxon>
        <taxon>Nephromycida</taxon>
        <taxon>Cardiosporidium</taxon>
    </lineage>
</organism>
<dbReference type="InterPro" id="IPR038765">
    <property type="entry name" value="Papain-like_cys_pep_sf"/>
</dbReference>